<gene>
    <name evidence="9" type="ORF">ACFFH7_06370</name>
</gene>
<organism evidence="9 10">
    <name type="scientific">Kutzneria chonburiensis</name>
    <dbReference type="NCBI Taxonomy" id="1483604"/>
    <lineage>
        <taxon>Bacteria</taxon>
        <taxon>Bacillati</taxon>
        <taxon>Actinomycetota</taxon>
        <taxon>Actinomycetes</taxon>
        <taxon>Pseudonocardiales</taxon>
        <taxon>Pseudonocardiaceae</taxon>
        <taxon>Kutzneria</taxon>
    </lineage>
</organism>
<evidence type="ECO:0000256" key="6">
    <source>
        <dbReference type="ARBA" id="ARBA00023277"/>
    </source>
</evidence>
<comment type="subcellular location">
    <subcellularLocation>
        <location evidence="1">Secreted</location>
    </subcellularLocation>
</comment>
<keyword evidence="5 9" id="KW-0378">Hydrolase</keyword>
<evidence type="ECO:0000313" key="9">
    <source>
        <dbReference type="EMBL" id="MFC0541098.1"/>
    </source>
</evidence>
<keyword evidence="7" id="KW-0624">Polysaccharide degradation</keyword>
<evidence type="ECO:0000256" key="2">
    <source>
        <dbReference type="ARBA" id="ARBA00022525"/>
    </source>
</evidence>
<evidence type="ECO:0000256" key="1">
    <source>
        <dbReference type="ARBA" id="ARBA00004613"/>
    </source>
</evidence>
<evidence type="ECO:0000256" key="5">
    <source>
        <dbReference type="ARBA" id="ARBA00022801"/>
    </source>
</evidence>
<evidence type="ECO:0000256" key="7">
    <source>
        <dbReference type="ARBA" id="ARBA00023326"/>
    </source>
</evidence>
<evidence type="ECO:0000313" key="10">
    <source>
        <dbReference type="Proteomes" id="UP001589810"/>
    </source>
</evidence>
<dbReference type="Gene3D" id="3.40.50.1820">
    <property type="entry name" value="alpha/beta hydrolase"/>
    <property type="match status" value="1"/>
</dbReference>
<protein>
    <submittedName>
        <fullName evidence="9">Alpha/beta hydrolase family esterase</fullName>
    </submittedName>
</protein>
<keyword evidence="3" id="KW-0858">Xylan degradation</keyword>
<feature type="chain" id="PRO_5046123155" evidence="8">
    <location>
        <begin position="29"/>
        <end position="343"/>
    </location>
</feature>
<feature type="signal peptide" evidence="8">
    <location>
        <begin position="1"/>
        <end position="28"/>
    </location>
</feature>
<dbReference type="PANTHER" id="PTHR38050">
    <property type="match status" value="1"/>
</dbReference>
<sequence length="343" mass="35525">MSTAAATRRRTVLATGALLVALTATACASGAVEGSSIKPSPQAAVSAATGSTCAKPDVPAGLSTQHVMSGGMRRTVVVYYPHGHKPGGKPIPMVLDLHGSGSTPLQQLAGSEIAATADKHGFVVVAPQAGIPFIAGKSHGFAWNVPGVPLMNGVPVPHGAPNDVQFIRDTIAAMNKALCVDPKRVYITGFSGGARMTSQLGCELAGEIAAIAPMSGLRMPGNCKLGRPQSVLSFHGTSDGTNPYNGSKQLYWSYSVPVAAQRWAAADHCGKGVQKQVVPGVVSTTFSNCGDGRQVVLYTVTGQRHSWPGTPESMAKGFALPKIDPNEIMWSFFDSHPLDTAVA</sequence>
<evidence type="ECO:0000256" key="3">
    <source>
        <dbReference type="ARBA" id="ARBA00022651"/>
    </source>
</evidence>
<dbReference type="InterPro" id="IPR029058">
    <property type="entry name" value="AB_hydrolase_fold"/>
</dbReference>
<proteinExistence type="predicted"/>
<dbReference type="GO" id="GO:0016787">
    <property type="term" value="F:hydrolase activity"/>
    <property type="evidence" value="ECO:0007669"/>
    <property type="project" value="UniProtKB-KW"/>
</dbReference>
<dbReference type="RefSeq" id="WP_273939932.1">
    <property type="nucleotide sequence ID" value="NZ_CP097263.1"/>
</dbReference>
<accession>A0ABV6MLC2</accession>
<dbReference type="EMBL" id="JBHLUD010000001">
    <property type="protein sequence ID" value="MFC0541098.1"/>
    <property type="molecule type" value="Genomic_DNA"/>
</dbReference>
<evidence type="ECO:0000256" key="8">
    <source>
        <dbReference type="SAM" id="SignalP"/>
    </source>
</evidence>
<dbReference type="InterPro" id="IPR043595">
    <property type="entry name" value="FaeB/C/D"/>
</dbReference>
<name>A0ABV6MLC2_9PSEU</name>
<evidence type="ECO:0000256" key="4">
    <source>
        <dbReference type="ARBA" id="ARBA00022729"/>
    </source>
</evidence>
<keyword evidence="4 8" id="KW-0732">Signal</keyword>
<dbReference type="PANTHER" id="PTHR38050:SF2">
    <property type="entry name" value="FERULOYL ESTERASE C-RELATED"/>
    <property type="match status" value="1"/>
</dbReference>
<dbReference type="Proteomes" id="UP001589810">
    <property type="component" value="Unassembled WGS sequence"/>
</dbReference>
<comment type="caution">
    <text evidence="9">The sequence shown here is derived from an EMBL/GenBank/DDBJ whole genome shotgun (WGS) entry which is preliminary data.</text>
</comment>
<keyword evidence="10" id="KW-1185">Reference proteome</keyword>
<dbReference type="SUPFAM" id="SSF53474">
    <property type="entry name" value="alpha/beta-Hydrolases"/>
    <property type="match status" value="1"/>
</dbReference>
<keyword evidence="6" id="KW-0119">Carbohydrate metabolism</keyword>
<keyword evidence="2" id="KW-0964">Secreted</keyword>
<reference evidence="9 10" key="1">
    <citation type="submission" date="2024-09" db="EMBL/GenBank/DDBJ databases">
        <authorList>
            <person name="Sun Q."/>
            <person name="Mori K."/>
        </authorList>
    </citation>
    <scope>NUCLEOTIDE SEQUENCE [LARGE SCALE GENOMIC DNA]</scope>
    <source>
        <strain evidence="9 10">TBRC 1432</strain>
    </source>
</reference>